<evidence type="ECO:0000313" key="8">
    <source>
        <dbReference type="Proteomes" id="UP000612585"/>
    </source>
</evidence>
<dbReference type="InterPro" id="IPR002372">
    <property type="entry name" value="PQQ_rpt_dom"/>
</dbReference>
<sequence length="835" mass="88326">MTRLRTIGAVSDGFSIGIDLGTSNTVAVLRWPDGRTRPLLFDGQPLLPSCVQLDGTGRLHVGRDAQRLAQVDPGRFEPNPKRLIDESMTLLGDREVPVVDLLAAVLGAVASATVQACGFLPPAVLTYPAAWGAARRDVLREAARRAGWASHNAPGIDLLPEPVAATRYFTDVLRRPVPVSTCLAVFDFGGGTLDVAVVRNDGAAFSVVSSGGLPDLGGLDLDAAVVTYLCDLVGRRSPAAVGALTTPGTAVERRQRRAFWDDVRGAREMLSRTTVAPVSVPGVDEAVHLTRDELEKLAGPLLQRAVEEAGFVIRGAGLQPNQLSGLFMVGGASRTPLAARLLHARLGIAPTVLEQPELPVAEGALMERRAAVPVPAAAVSPAGPPDQPPLPGAESPPSFGPPPARRVWWRRRVTWVVAAATAVVVAAGAVLTWMLYDPYSFGSLSAVGEGWSVPSGAGTERPGPGIGVENAYVMYKVGDRTHVVAVNLRTGNPKWDVEVPGDPGSGAWVGGRAGGAVVRTTGATSSDAHTLFFLDADDGGRRWEWSLDSGDGVYVYSDYLLVTRGKLDALRKIDYSTGKQAWEALYPDGTRLLTVDNPDFTAAERIADRIVLVAGDGTATSYNSTSGKPISSRGKAVGADDIVHAHGDRLYVASAGDGYQITAYDLTSMGRPDLVYDEETARHVVDFTRCGEDLCVVDGTGSGGAAKEQRLVRIDVGKRERRWTKPVDGAKWISAIGESVLVTSSGSGTFGSKMFTADGTVAFADDARGGHRIDDRGALFWPWGSNEAAPITGVTDKGDHTELATVAIRSGECDADERYVVCGGEKAVKVYRFTR</sequence>
<evidence type="ECO:0000256" key="2">
    <source>
        <dbReference type="ARBA" id="ARBA00022840"/>
    </source>
</evidence>
<evidence type="ECO:0000256" key="1">
    <source>
        <dbReference type="ARBA" id="ARBA00022741"/>
    </source>
</evidence>
<name>A0A8J3ZGU8_9ACTN</name>
<keyword evidence="2" id="KW-0067">ATP-binding</keyword>
<accession>A0A8J3ZGU8</accession>
<keyword evidence="3" id="KW-0143">Chaperone</keyword>
<keyword evidence="5" id="KW-0472">Membrane</keyword>
<feature type="compositionally biased region" description="Pro residues" evidence="4">
    <location>
        <begin position="382"/>
        <end position="391"/>
    </location>
</feature>
<dbReference type="InterPro" id="IPR013126">
    <property type="entry name" value="Hsp_70_fam"/>
</dbReference>
<keyword evidence="1" id="KW-0547">Nucleotide-binding</keyword>
<dbReference type="Proteomes" id="UP000612585">
    <property type="component" value="Unassembled WGS sequence"/>
</dbReference>
<dbReference type="InterPro" id="IPR015943">
    <property type="entry name" value="WD40/YVTN_repeat-like_dom_sf"/>
</dbReference>
<dbReference type="Pfam" id="PF00012">
    <property type="entry name" value="HSP70"/>
    <property type="match status" value="1"/>
</dbReference>
<dbReference type="AlphaFoldDB" id="A0A8J3ZGU8"/>
<feature type="region of interest" description="Disordered" evidence="4">
    <location>
        <begin position="376"/>
        <end position="401"/>
    </location>
</feature>
<dbReference type="GO" id="GO:0005524">
    <property type="term" value="F:ATP binding"/>
    <property type="evidence" value="ECO:0007669"/>
    <property type="project" value="UniProtKB-KW"/>
</dbReference>
<feature type="domain" description="Pyrrolo-quinoline quinone repeat" evidence="6">
    <location>
        <begin position="481"/>
        <end position="745"/>
    </location>
</feature>
<dbReference type="PRINTS" id="PR00301">
    <property type="entry name" value="HEATSHOCK70"/>
</dbReference>
<gene>
    <name evidence="7" type="ORF">Vau01_114350</name>
</gene>
<dbReference type="InterPro" id="IPR043129">
    <property type="entry name" value="ATPase_NBD"/>
</dbReference>
<dbReference type="SUPFAM" id="SSF50998">
    <property type="entry name" value="Quinoprotein alcohol dehydrogenase-like"/>
    <property type="match status" value="1"/>
</dbReference>
<dbReference type="SUPFAM" id="SSF53067">
    <property type="entry name" value="Actin-like ATPase domain"/>
    <property type="match status" value="2"/>
</dbReference>
<keyword evidence="5" id="KW-1133">Transmembrane helix</keyword>
<evidence type="ECO:0000313" key="7">
    <source>
        <dbReference type="EMBL" id="GIJ63919.1"/>
    </source>
</evidence>
<reference evidence="7" key="1">
    <citation type="submission" date="2021-01" db="EMBL/GenBank/DDBJ databases">
        <title>Whole genome shotgun sequence of Virgisporangium aurantiacum NBRC 16421.</title>
        <authorList>
            <person name="Komaki H."/>
            <person name="Tamura T."/>
        </authorList>
    </citation>
    <scope>NUCLEOTIDE SEQUENCE</scope>
    <source>
        <strain evidence="7">NBRC 16421</strain>
    </source>
</reference>
<protein>
    <recommendedName>
        <fullName evidence="6">Pyrrolo-quinoline quinone repeat domain-containing protein</fullName>
    </recommendedName>
</protein>
<feature type="transmembrane region" description="Helical" evidence="5">
    <location>
        <begin position="413"/>
        <end position="436"/>
    </location>
</feature>
<organism evidence="7 8">
    <name type="scientific">Virgisporangium aurantiacum</name>
    <dbReference type="NCBI Taxonomy" id="175570"/>
    <lineage>
        <taxon>Bacteria</taxon>
        <taxon>Bacillati</taxon>
        <taxon>Actinomycetota</taxon>
        <taxon>Actinomycetes</taxon>
        <taxon>Micromonosporales</taxon>
        <taxon>Micromonosporaceae</taxon>
        <taxon>Virgisporangium</taxon>
    </lineage>
</organism>
<keyword evidence="5" id="KW-0812">Transmembrane</keyword>
<dbReference type="PANTHER" id="PTHR42749:SF1">
    <property type="entry name" value="CELL SHAPE-DETERMINING PROTEIN MREB"/>
    <property type="match status" value="1"/>
</dbReference>
<dbReference type="Gene3D" id="3.90.640.10">
    <property type="entry name" value="Actin, Chain A, domain 4"/>
    <property type="match status" value="1"/>
</dbReference>
<dbReference type="PANTHER" id="PTHR42749">
    <property type="entry name" value="CELL SHAPE-DETERMINING PROTEIN MREB"/>
    <property type="match status" value="1"/>
</dbReference>
<evidence type="ECO:0000256" key="5">
    <source>
        <dbReference type="SAM" id="Phobius"/>
    </source>
</evidence>
<dbReference type="InterPro" id="IPR011047">
    <property type="entry name" value="Quinoprotein_ADH-like_sf"/>
</dbReference>
<evidence type="ECO:0000256" key="4">
    <source>
        <dbReference type="SAM" id="MobiDB-lite"/>
    </source>
</evidence>
<comment type="caution">
    <text evidence="7">The sequence shown here is derived from an EMBL/GenBank/DDBJ whole genome shotgun (WGS) entry which is preliminary data.</text>
</comment>
<dbReference type="EMBL" id="BOPG01000104">
    <property type="protein sequence ID" value="GIJ63919.1"/>
    <property type="molecule type" value="Genomic_DNA"/>
</dbReference>
<dbReference type="Pfam" id="PF13360">
    <property type="entry name" value="PQQ_2"/>
    <property type="match status" value="1"/>
</dbReference>
<dbReference type="GO" id="GO:0140662">
    <property type="term" value="F:ATP-dependent protein folding chaperone"/>
    <property type="evidence" value="ECO:0007669"/>
    <property type="project" value="InterPro"/>
</dbReference>
<keyword evidence="8" id="KW-1185">Reference proteome</keyword>
<evidence type="ECO:0000256" key="3">
    <source>
        <dbReference type="ARBA" id="ARBA00023186"/>
    </source>
</evidence>
<evidence type="ECO:0000259" key="6">
    <source>
        <dbReference type="Pfam" id="PF13360"/>
    </source>
</evidence>
<dbReference type="Gene3D" id="3.30.420.40">
    <property type="match status" value="2"/>
</dbReference>
<dbReference type="Gene3D" id="2.130.10.10">
    <property type="entry name" value="YVTN repeat-like/Quinoprotein amine dehydrogenase"/>
    <property type="match status" value="1"/>
</dbReference>
<proteinExistence type="predicted"/>